<dbReference type="Proteomes" id="UP000801428">
    <property type="component" value="Unassembled WGS sequence"/>
</dbReference>
<dbReference type="OrthoDB" id="2013972at2759"/>
<dbReference type="CDD" id="cd02440">
    <property type="entry name" value="AdoMet_MTases"/>
    <property type="match status" value="1"/>
</dbReference>
<accession>A0A9P4W6L6</accession>
<proteinExistence type="predicted"/>
<dbReference type="Gene3D" id="3.40.50.150">
    <property type="entry name" value="Vaccinia Virus protein VP39"/>
    <property type="match status" value="1"/>
</dbReference>
<feature type="compositionally biased region" description="Low complexity" evidence="1">
    <location>
        <begin position="26"/>
        <end position="38"/>
    </location>
</feature>
<dbReference type="SUPFAM" id="SSF53335">
    <property type="entry name" value="S-adenosyl-L-methionine-dependent methyltransferases"/>
    <property type="match status" value="1"/>
</dbReference>
<organism evidence="2 3">
    <name type="scientific">Curvularia kusanoi</name>
    <name type="common">Cochliobolus kusanoi</name>
    <dbReference type="NCBI Taxonomy" id="90978"/>
    <lineage>
        <taxon>Eukaryota</taxon>
        <taxon>Fungi</taxon>
        <taxon>Dikarya</taxon>
        <taxon>Ascomycota</taxon>
        <taxon>Pezizomycotina</taxon>
        <taxon>Dothideomycetes</taxon>
        <taxon>Pleosporomycetidae</taxon>
        <taxon>Pleosporales</taxon>
        <taxon>Pleosporineae</taxon>
        <taxon>Pleosporaceae</taxon>
        <taxon>Curvularia</taxon>
    </lineage>
</organism>
<keyword evidence="3" id="KW-1185">Reference proteome</keyword>
<feature type="region of interest" description="Disordered" evidence="1">
    <location>
        <begin position="188"/>
        <end position="218"/>
    </location>
</feature>
<feature type="compositionally biased region" description="Basic and acidic residues" evidence="1">
    <location>
        <begin position="10"/>
        <end position="24"/>
    </location>
</feature>
<dbReference type="EMBL" id="SWKU01000017">
    <property type="protein sequence ID" value="KAF2999235.1"/>
    <property type="molecule type" value="Genomic_DNA"/>
</dbReference>
<evidence type="ECO:0000313" key="2">
    <source>
        <dbReference type="EMBL" id="KAF2999235.1"/>
    </source>
</evidence>
<dbReference type="AlphaFoldDB" id="A0A9P4W6L6"/>
<protein>
    <recommendedName>
        <fullName evidence="4">S-adenosyl-L-methionine-dependent methyltransferase</fullName>
    </recommendedName>
</protein>
<evidence type="ECO:0000313" key="3">
    <source>
        <dbReference type="Proteomes" id="UP000801428"/>
    </source>
</evidence>
<gene>
    <name evidence="2" type="ORF">E8E13_002105</name>
</gene>
<dbReference type="PANTHER" id="PTHR43591">
    <property type="entry name" value="METHYLTRANSFERASE"/>
    <property type="match status" value="1"/>
</dbReference>
<dbReference type="GO" id="GO:0008168">
    <property type="term" value="F:methyltransferase activity"/>
    <property type="evidence" value="ECO:0007669"/>
    <property type="project" value="TreeGrafter"/>
</dbReference>
<reference evidence="2" key="1">
    <citation type="submission" date="2019-04" db="EMBL/GenBank/DDBJ databases">
        <title>Sequencing of skin fungus with MAO and IRED activity.</title>
        <authorList>
            <person name="Marsaioli A.J."/>
            <person name="Bonatto J.M.C."/>
            <person name="Reis Junior O."/>
        </authorList>
    </citation>
    <scope>NUCLEOTIDE SEQUENCE</scope>
    <source>
        <strain evidence="2">30M1</strain>
    </source>
</reference>
<comment type="caution">
    <text evidence="2">The sequence shown here is derived from an EMBL/GenBank/DDBJ whole genome shotgun (WGS) entry which is preliminary data.</text>
</comment>
<dbReference type="PANTHER" id="PTHR43591:SF105">
    <property type="entry name" value="METHYLTRANSFERASE DOMAIN-CONTAINING PROTEIN-RELATED"/>
    <property type="match status" value="1"/>
</dbReference>
<dbReference type="Pfam" id="PF13489">
    <property type="entry name" value="Methyltransf_23"/>
    <property type="match status" value="1"/>
</dbReference>
<name>A0A9P4W6L6_CURKU</name>
<sequence>MEGGQPHPDTPVRHDTASSKRPRADSGSSTSVESVSSVRTVTSEDLEYVHENGRTYGNDTYFNPCVYGADLREQDRLFFQHQIFVSALKGRLTTTRLLPSTRRILDLGTGPGHWAIGMAQLHPRAEVVGIDMTQWDLDTTEASMGSSSSSADVTWELDDLDVWGTDTESHSGELSTISNFEFYSRMTHRDPIHSPPKSPVESGAFNPPPTTHPSTSAESLVIDDNPFHNPHPSPGWHFSTPYDLIHLRNMKGAFSHWEDVYSEIHSSLSPGGTIEVADWDMGAVPIDHATSDPSTFPIPTLRRLYASMMEASYKSGRPLGLFYMHQSYLEEAGFTDIQTTHVNVPIGQWADDEEQKRVGKLMLVVVMEGFESSLLRLLTRYGDRQRVWSADQVRADIARAQREVADWVERSERGEVEGWCASFKWITGRKSWHAE</sequence>
<evidence type="ECO:0000256" key="1">
    <source>
        <dbReference type="SAM" id="MobiDB-lite"/>
    </source>
</evidence>
<evidence type="ECO:0008006" key="4">
    <source>
        <dbReference type="Google" id="ProtNLM"/>
    </source>
</evidence>
<dbReference type="InterPro" id="IPR029063">
    <property type="entry name" value="SAM-dependent_MTases_sf"/>
</dbReference>
<feature type="region of interest" description="Disordered" evidence="1">
    <location>
        <begin position="1"/>
        <end position="38"/>
    </location>
</feature>